<reference evidence="2" key="1">
    <citation type="submission" date="2020-10" db="EMBL/GenBank/DDBJ databases">
        <authorList>
            <person name="Han B."/>
            <person name="Lu T."/>
            <person name="Zhao Q."/>
            <person name="Huang X."/>
            <person name="Zhao Y."/>
        </authorList>
    </citation>
    <scope>NUCLEOTIDE SEQUENCE</scope>
</reference>
<name>A0A811MGI5_9POAL</name>
<gene>
    <name evidence="2" type="ORF">NCGR_LOCUS3071</name>
</gene>
<comment type="caution">
    <text evidence="2">The sequence shown here is derived from an EMBL/GenBank/DDBJ whole genome shotgun (WGS) entry which is preliminary data.</text>
</comment>
<proteinExistence type="predicted"/>
<sequence>MAMPNDLSGIPPRPCGQADIPEWTGKPSSPYDDDPRTLRFLGEPILLPGSTEDPDGASIGKGRQDDCNCESLGSIDCVRFHVAGKKIKLKHELGSAYIEMGFHRIGEDLALTWTKDEERKFNTTIQDSLPSSTNKFWDKLLAVLHDKGREGLVSYYHNVF</sequence>
<dbReference type="AlphaFoldDB" id="A0A811MGI5"/>
<dbReference type="OrthoDB" id="1938591at2759"/>
<dbReference type="Proteomes" id="UP000604825">
    <property type="component" value="Unassembled WGS sequence"/>
</dbReference>
<keyword evidence="3" id="KW-1185">Reference proteome</keyword>
<evidence type="ECO:0000256" key="1">
    <source>
        <dbReference type="SAM" id="MobiDB-lite"/>
    </source>
</evidence>
<protein>
    <submittedName>
        <fullName evidence="2">Uncharacterized protein</fullName>
    </submittedName>
</protein>
<evidence type="ECO:0000313" key="2">
    <source>
        <dbReference type="EMBL" id="CAD6205238.1"/>
    </source>
</evidence>
<organism evidence="2 3">
    <name type="scientific">Miscanthus lutarioriparius</name>
    <dbReference type="NCBI Taxonomy" id="422564"/>
    <lineage>
        <taxon>Eukaryota</taxon>
        <taxon>Viridiplantae</taxon>
        <taxon>Streptophyta</taxon>
        <taxon>Embryophyta</taxon>
        <taxon>Tracheophyta</taxon>
        <taxon>Spermatophyta</taxon>
        <taxon>Magnoliopsida</taxon>
        <taxon>Liliopsida</taxon>
        <taxon>Poales</taxon>
        <taxon>Poaceae</taxon>
        <taxon>PACMAD clade</taxon>
        <taxon>Panicoideae</taxon>
        <taxon>Andropogonodae</taxon>
        <taxon>Andropogoneae</taxon>
        <taxon>Saccharinae</taxon>
        <taxon>Miscanthus</taxon>
    </lineage>
</organism>
<accession>A0A811MGI5</accession>
<dbReference type="PANTHER" id="PTHR46872:SF10">
    <property type="entry name" value="MYB-LIKE DOMAIN-CONTAINING PROTEIN"/>
    <property type="match status" value="1"/>
</dbReference>
<dbReference type="PANTHER" id="PTHR46872">
    <property type="entry name" value="DNA BINDING PROTEIN"/>
    <property type="match status" value="1"/>
</dbReference>
<dbReference type="EMBL" id="CAJGYO010000001">
    <property type="protein sequence ID" value="CAD6205238.1"/>
    <property type="molecule type" value="Genomic_DNA"/>
</dbReference>
<evidence type="ECO:0000313" key="3">
    <source>
        <dbReference type="Proteomes" id="UP000604825"/>
    </source>
</evidence>
<feature type="region of interest" description="Disordered" evidence="1">
    <location>
        <begin position="1"/>
        <end position="63"/>
    </location>
</feature>